<keyword evidence="1" id="KW-1185">Reference proteome</keyword>
<reference evidence="1" key="1">
    <citation type="submission" date="2013-12" db="EMBL/GenBank/DDBJ databases">
        <authorList>
            <person name="Aslett M."/>
        </authorList>
    </citation>
    <scope>NUCLEOTIDE SEQUENCE [LARGE SCALE GENOMIC DNA]</scope>
    <source>
        <strain evidence="1">Lindley</strain>
    </source>
</reference>
<name>A0A183C1I4_GLOPA</name>
<dbReference type="Proteomes" id="UP000050741">
    <property type="component" value="Unassembled WGS sequence"/>
</dbReference>
<sequence length="8" mass="940">DSLTSFRD</sequence>
<protein>
    <submittedName>
        <fullName evidence="2">Uncharacterized protein</fullName>
    </submittedName>
</protein>
<evidence type="ECO:0000313" key="2">
    <source>
        <dbReference type="WBParaSite" id="GPLIN_000672800"/>
    </source>
</evidence>
<dbReference type="WBParaSite" id="GPLIN_000672800">
    <property type="protein sequence ID" value="GPLIN_000672800"/>
    <property type="gene ID" value="GPLIN_000672800"/>
</dbReference>
<evidence type="ECO:0000313" key="1">
    <source>
        <dbReference type="Proteomes" id="UP000050741"/>
    </source>
</evidence>
<reference evidence="1" key="2">
    <citation type="submission" date="2014-05" db="EMBL/GenBank/DDBJ databases">
        <title>The genome and life-stage specific transcriptomes of Globodera pallida elucidate key aspects of plant parasitism by a cyst nematode.</title>
        <authorList>
            <person name="Cotton J.A."/>
            <person name="Lilley C.J."/>
            <person name="Jones L.M."/>
            <person name="Kikuchi T."/>
            <person name="Reid A.J."/>
            <person name="Thorpe P."/>
            <person name="Tsai I.J."/>
            <person name="Beasley H."/>
            <person name="Blok V."/>
            <person name="Cock P.J.A."/>
            <person name="Van den Akker S.E."/>
            <person name="Holroyd N."/>
            <person name="Hunt M."/>
            <person name="Mantelin S."/>
            <person name="Naghra H."/>
            <person name="Pain A."/>
            <person name="Palomares-Rius J.E."/>
            <person name="Zarowiecki M."/>
            <person name="Berriman M."/>
            <person name="Jones J.T."/>
            <person name="Urwin P.E."/>
        </authorList>
    </citation>
    <scope>NUCLEOTIDE SEQUENCE [LARGE SCALE GENOMIC DNA]</scope>
    <source>
        <strain evidence="1">Lindley</strain>
    </source>
</reference>
<proteinExistence type="predicted"/>
<accession>A0A183C1I4</accession>
<organism evidence="1 2">
    <name type="scientific">Globodera pallida</name>
    <name type="common">Potato cyst nematode worm</name>
    <name type="synonym">Heterodera pallida</name>
    <dbReference type="NCBI Taxonomy" id="36090"/>
    <lineage>
        <taxon>Eukaryota</taxon>
        <taxon>Metazoa</taxon>
        <taxon>Ecdysozoa</taxon>
        <taxon>Nematoda</taxon>
        <taxon>Chromadorea</taxon>
        <taxon>Rhabditida</taxon>
        <taxon>Tylenchina</taxon>
        <taxon>Tylenchomorpha</taxon>
        <taxon>Tylenchoidea</taxon>
        <taxon>Heteroderidae</taxon>
        <taxon>Heteroderinae</taxon>
        <taxon>Globodera</taxon>
    </lineage>
</organism>
<reference evidence="2" key="3">
    <citation type="submission" date="2016-06" db="UniProtKB">
        <authorList>
            <consortium name="WormBaseParasite"/>
        </authorList>
    </citation>
    <scope>IDENTIFICATION</scope>
</reference>